<dbReference type="InterPro" id="IPR044865">
    <property type="entry name" value="MRH_dom"/>
</dbReference>
<comment type="caution">
    <text evidence="21">The sequence shown here is derived from an EMBL/GenBank/DDBJ whole genome shotgun (WGS) entry which is preliminary data.</text>
</comment>
<keyword evidence="12" id="KW-0072">Autophagy</keyword>
<keyword evidence="22" id="KW-1185">Reference proteome</keyword>
<name>A0A9D4HJU8_DREPO</name>
<dbReference type="GO" id="GO:0015031">
    <property type="term" value="P:protein transport"/>
    <property type="evidence" value="ECO:0007669"/>
    <property type="project" value="UniProtKB-KW"/>
</dbReference>
<evidence type="ECO:0000256" key="7">
    <source>
        <dbReference type="ARBA" id="ARBA00022448"/>
    </source>
</evidence>
<evidence type="ECO:0000313" key="21">
    <source>
        <dbReference type="EMBL" id="KAH3719256.1"/>
    </source>
</evidence>
<organism evidence="21 22">
    <name type="scientific">Dreissena polymorpha</name>
    <name type="common">Zebra mussel</name>
    <name type="synonym">Mytilus polymorpha</name>
    <dbReference type="NCBI Taxonomy" id="45954"/>
    <lineage>
        <taxon>Eukaryota</taxon>
        <taxon>Metazoa</taxon>
        <taxon>Spiralia</taxon>
        <taxon>Lophotrochozoa</taxon>
        <taxon>Mollusca</taxon>
        <taxon>Bivalvia</taxon>
        <taxon>Autobranchia</taxon>
        <taxon>Heteroconchia</taxon>
        <taxon>Euheterodonta</taxon>
        <taxon>Imparidentia</taxon>
        <taxon>Neoheterodontei</taxon>
        <taxon>Myida</taxon>
        <taxon>Dreissenoidea</taxon>
        <taxon>Dreissenidae</taxon>
        <taxon>Dreissena</taxon>
    </lineage>
</organism>
<dbReference type="EMBL" id="JAIWYP010000013">
    <property type="protein sequence ID" value="KAH3719256.1"/>
    <property type="molecule type" value="Genomic_DNA"/>
</dbReference>
<dbReference type="PROSITE" id="PS51914">
    <property type="entry name" value="MRH"/>
    <property type="match status" value="1"/>
</dbReference>
<dbReference type="Pfam" id="PF09451">
    <property type="entry name" value="ATG27"/>
    <property type="match status" value="1"/>
</dbReference>
<evidence type="ECO:0000256" key="6">
    <source>
        <dbReference type="ARBA" id="ARBA00013776"/>
    </source>
</evidence>
<dbReference type="GO" id="GO:0034045">
    <property type="term" value="C:phagophore assembly site membrane"/>
    <property type="evidence" value="ECO:0007669"/>
    <property type="project" value="UniProtKB-SubCell"/>
</dbReference>
<keyword evidence="11 18" id="KW-1133">Transmembrane helix</keyword>
<dbReference type="GO" id="GO:0005802">
    <property type="term" value="C:trans-Golgi network"/>
    <property type="evidence" value="ECO:0007669"/>
    <property type="project" value="TreeGrafter"/>
</dbReference>
<dbReference type="FunFam" id="2.70.130.10:FF:000029">
    <property type="entry name" value="uncharacterized protein LOC100184158"/>
    <property type="match status" value="1"/>
</dbReference>
<dbReference type="InterPro" id="IPR018939">
    <property type="entry name" value="Autophagy-rel_prot_27"/>
</dbReference>
<comment type="subcellular location">
    <subcellularLocation>
        <location evidence="2">Cytoplasmic vesicle membrane</location>
        <topology evidence="2">Single-pass type I membrane protein</topology>
    </subcellularLocation>
    <subcellularLocation>
        <location evidence="3">Golgi apparatus membrane</location>
    </subcellularLocation>
    <subcellularLocation>
        <location evidence="1">Mitochondrion membrane</location>
        <topology evidence="1">Single-pass membrane protein</topology>
    </subcellularLocation>
    <subcellularLocation>
        <location evidence="4">Preautophagosomal structure membrane</location>
        <topology evidence="4">Single-pass type I membrane protein</topology>
    </subcellularLocation>
</comment>
<gene>
    <name evidence="21" type="ORF">DPMN_062088</name>
</gene>
<dbReference type="GO" id="GO:0000139">
    <property type="term" value="C:Golgi membrane"/>
    <property type="evidence" value="ECO:0007669"/>
    <property type="project" value="UniProtKB-SubCell"/>
</dbReference>
<evidence type="ECO:0000259" key="20">
    <source>
        <dbReference type="PROSITE" id="PS51914"/>
    </source>
</evidence>
<dbReference type="PANTHER" id="PTHR15071:SF0">
    <property type="entry name" value="MANNOSE 6-PHOSPHATE RECEPTOR-LIKE PROTEIN 1"/>
    <property type="match status" value="1"/>
</dbReference>
<evidence type="ECO:0000256" key="12">
    <source>
        <dbReference type="ARBA" id="ARBA00023006"/>
    </source>
</evidence>
<keyword evidence="16" id="KW-1015">Disulfide bond</keyword>
<keyword evidence="10" id="KW-0653">Protein transport</keyword>
<reference evidence="21" key="1">
    <citation type="journal article" date="2019" name="bioRxiv">
        <title>The Genome of the Zebra Mussel, Dreissena polymorpha: A Resource for Invasive Species Research.</title>
        <authorList>
            <person name="McCartney M.A."/>
            <person name="Auch B."/>
            <person name="Kono T."/>
            <person name="Mallez S."/>
            <person name="Zhang Y."/>
            <person name="Obille A."/>
            <person name="Becker A."/>
            <person name="Abrahante J.E."/>
            <person name="Garbe J."/>
            <person name="Badalamenti J.P."/>
            <person name="Herman A."/>
            <person name="Mangelson H."/>
            <person name="Liachko I."/>
            <person name="Sullivan S."/>
            <person name="Sone E.D."/>
            <person name="Koren S."/>
            <person name="Silverstein K.A.T."/>
            <person name="Beckman K.B."/>
            <person name="Gohl D.M."/>
        </authorList>
    </citation>
    <scope>NUCLEOTIDE SEQUENCE</scope>
    <source>
        <strain evidence="21">Duluth1</strain>
        <tissue evidence="21">Whole animal</tissue>
    </source>
</reference>
<feature type="signal peptide" evidence="19">
    <location>
        <begin position="1"/>
        <end position="26"/>
    </location>
</feature>
<proteinExistence type="inferred from homology"/>
<evidence type="ECO:0000256" key="9">
    <source>
        <dbReference type="ARBA" id="ARBA00022729"/>
    </source>
</evidence>
<evidence type="ECO:0000256" key="16">
    <source>
        <dbReference type="ARBA" id="ARBA00023157"/>
    </source>
</evidence>
<sequence length="271" mass="28787">MNINFARITCFSFVITIATLSSQTASQPPPPLNCELKSPCSCTMDDGSGDVDLSSLSGPSGQPMFKDVLVPEEGYYYSYSPCGSFTEVECQDAAACVLDENKAQSQQIGDAGRTSFNYDGDHVVVAYTSGEGVLKLTMVNLICDSTACDPIFVPNGEQGAGQFEMTLTTICACPGKCTASGPTSGCHSGHHSNGGSVGSISVGTILVIIFFATIVLYLTAGLAYMRFRKQSTGSDMIPNKEFWVVLPSHVLNGGKFVVSKILRKEANYDTI</sequence>
<keyword evidence="13" id="KW-0333">Golgi apparatus</keyword>
<dbReference type="PANTHER" id="PTHR15071">
    <property type="entry name" value="MANNOSE-6-PHOSPHATE RECEPTOR FAMILY MEMBER"/>
    <property type="match status" value="1"/>
</dbReference>
<dbReference type="SUPFAM" id="SSF50911">
    <property type="entry name" value="Mannose 6-phosphate receptor domain"/>
    <property type="match status" value="1"/>
</dbReference>
<evidence type="ECO:0000256" key="10">
    <source>
        <dbReference type="ARBA" id="ARBA00022927"/>
    </source>
</evidence>
<evidence type="ECO:0000256" key="5">
    <source>
        <dbReference type="ARBA" id="ARBA00005363"/>
    </source>
</evidence>
<keyword evidence="8 18" id="KW-0812">Transmembrane</keyword>
<keyword evidence="9 19" id="KW-0732">Signal</keyword>
<protein>
    <recommendedName>
        <fullName evidence="6">Autophagy-related protein 27</fullName>
    </recommendedName>
</protein>
<dbReference type="InterPro" id="IPR009011">
    <property type="entry name" value="Man6P_isomerase_rcpt-bd_dom_sf"/>
</dbReference>
<dbReference type="Proteomes" id="UP000828390">
    <property type="component" value="Unassembled WGS sequence"/>
</dbReference>
<evidence type="ECO:0000256" key="11">
    <source>
        <dbReference type="ARBA" id="ARBA00022989"/>
    </source>
</evidence>
<evidence type="ECO:0000256" key="19">
    <source>
        <dbReference type="SAM" id="SignalP"/>
    </source>
</evidence>
<evidence type="ECO:0000256" key="14">
    <source>
        <dbReference type="ARBA" id="ARBA00023128"/>
    </source>
</evidence>
<comment type="similarity">
    <text evidence="5">Belongs to the ATG27 family.</text>
</comment>
<reference evidence="21" key="2">
    <citation type="submission" date="2020-11" db="EMBL/GenBank/DDBJ databases">
        <authorList>
            <person name="McCartney M.A."/>
            <person name="Auch B."/>
            <person name="Kono T."/>
            <person name="Mallez S."/>
            <person name="Becker A."/>
            <person name="Gohl D.M."/>
            <person name="Silverstein K.A.T."/>
            <person name="Koren S."/>
            <person name="Bechman K.B."/>
            <person name="Herman A."/>
            <person name="Abrahante J.E."/>
            <person name="Garbe J."/>
        </authorList>
    </citation>
    <scope>NUCLEOTIDE SEQUENCE</scope>
    <source>
        <strain evidence="21">Duluth1</strain>
        <tissue evidence="21">Whole animal</tissue>
    </source>
</reference>
<evidence type="ECO:0000256" key="18">
    <source>
        <dbReference type="SAM" id="Phobius"/>
    </source>
</evidence>
<evidence type="ECO:0000256" key="1">
    <source>
        <dbReference type="ARBA" id="ARBA00004304"/>
    </source>
</evidence>
<evidence type="ECO:0000313" key="22">
    <source>
        <dbReference type="Proteomes" id="UP000828390"/>
    </source>
</evidence>
<evidence type="ECO:0000256" key="4">
    <source>
        <dbReference type="ARBA" id="ARBA00004472"/>
    </source>
</evidence>
<keyword evidence="14" id="KW-0496">Mitochondrion</keyword>
<dbReference type="GO" id="GO:0006914">
    <property type="term" value="P:autophagy"/>
    <property type="evidence" value="ECO:0007669"/>
    <property type="project" value="UniProtKB-KW"/>
</dbReference>
<evidence type="ECO:0000256" key="2">
    <source>
        <dbReference type="ARBA" id="ARBA00004358"/>
    </source>
</evidence>
<evidence type="ECO:0000256" key="13">
    <source>
        <dbReference type="ARBA" id="ARBA00023034"/>
    </source>
</evidence>
<dbReference type="AlphaFoldDB" id="A0A9D4HJU8"/>
<feature type="transmembrane region" description="Helical" evidence="18">
    <location>
        <begin position="200"/>
        <end position="224"/>
    </location>
</feature>
<dbReference type="GO" id="GO:0010008">
    <property type="term" value="C:endosome membrane"/>
    <property type="evidence" value="ECO:0007669"/>
    <property type="project" value="UniProtKB-SubCell"/>
</dbReference>
<feature type="chain" id="PRO_5039043772" description="Autophagy-related protein 27" evidence="19">
    <location>
        <begin position="27"/>
        <end position="271"/>
    </location>
</feature>
<feature type="domain" description="MRH" evidence="20">
    <location>
        <begin position="32"/>
        <end position="175"/>
    </location>
</feature>
<evidence type="ECO:0000256" key="15">
    <source>
        <dbReference type="ARBA" id="ARBA00023136"/>
    </source>
</evidence>
<evidence type="ECO:0000256" key="8">
    <source>
        <dbReference type="ARBA" id="ARBA00022692"/>
    </source>
</evidence>
<evidence type="ECO:0000256" key="3">
    <source>
        <dbReference type="ARBA" id="ARBA00004394"/>
    </source>
</evidence>
<dbReference type="Gene3D" id="2.70.130.10">
    <property type="entry name" value="Mannose-6-phosphate receptor binding domain"/>
    <property type="match status" value="1"/>
</dbReference>
<dbReference type="GO" id="GO:0031966">
    <property type="term" value="C:mitochondrial membrane"/>
    <property type="evidence" value="ECO:0007669"/>
    <property type="project" value="UniProtKB-SubCell"/>
</dbReference>
<evidence type="ECO:0000256" key="17">
    <source>
        <dbReference type="ARBA" id="ARBA00023329"/>
    </source>
</evidence>
<keyword evidence="15 18" id="KW-0472">Membrane</keyword>
<accession>A0A9D4HJU8</accession>
<keyword evidence="7" id="KW-0813">Transport</keyword>
<keyword evidence="17" id="KW-0968">Cytoplasmic vesicle</keyword>